<dbReference type="OrthoDB" id="5328870at2"/>
<evidence type="ECO:0000256" key="1">
    <source>
        <dbReference type="ARBA" id="ARBA00005046"/>
    </source>
</evidence>
<accession>A0A3D8IZL5</accession>
<evidence type="ECO:0000259" key="4">
    <source>
        <dbReference type="Pfam" id="PF01967"/>
    </source>
</evidence>
<evidence type="ECO:0000256" key="2">
    <source>
        <dbReference type="ARBA" id="ARBA00023150"/>
    </source>
</evidence>
<sequence>MMNAEATSYGSIILQGELFLNIFIDKRQQDSIFQTATTTGIYAVKQTSNVFPLCYPKQLDNVDMIITMLGQDCAFLKYSADSVIYTDKQGTFYSDGMRCSEESQRENINEQPLDTTSAKSGSQINRINRAMQKFQSLQAEQIDMMKAKCKQAHSDGPQVLTIKTIVRAKGKNQPIIESMYATSVTLLSLYDSLHMLLKHNNASLTISQIQLES</sequence>
<proteinExistence type="predicted"/>
<dbReference type="AlphaFoldDB" id="A0A3D8IZL5"/>
<comment type="caution">
    <text evidence="5">The sequence shown here is derived from an EMBL/GenBank/DDBJ whole genome shotgun (WGS) entry which is preliminary data.</text>
</comment>
<evidence type="ECO:0000313" key="6">
    <source>
        <dbReference type="Proteomes" id="UP000256424"/>
    </source>
</evidence>
<dbReference type="EMBL" id="NXLW01000019">
    <property type="protein sequence ID" value="RDU70523.1"/>
    <property type="molecule type" value="Genomic_DNA"/>
</dbReference>
<dbReference type="SUPFAM" id="SSF55040">
    <property type="entry name" value="Molybdenum cofactor biosynthesis protein C, MoaC"/>
    <property type="match status" value="1"/>
</dbReference>
<comment type="function">
    <text evidence="3">Catalyzes the conversion of (8S)-3',8-cyclo-7,8-dihydroguanosine 5'-triphosphate to cyclic pyranopterin monophosphate (cPMP).</text>
</comment>
<keyword evidence="6" id="KW-1185">Reference proteome</keyword>
<comment type="pathway">
    <text evidence="1">Cofactor biosynthesis; molybdopterin biosynthesis.</text>
</comment>
<protein>
    <recommendedName>
        <fullName evidence="4">Molybdopterin cofactor biosynthesis C (MoaC) domain-containing protein</fullName>
    </recommendedName>
</protein>
<evidence type="ECO:0000313" key="5">
    <source>
        <dbReference type="EMBL" id="RDU70523.1"/>
    </source>
</evidence>
<name>A0A3D8IZL5_9HELI</name>
<dbReference type="Gene3D" id="3.30.70.640">
    <property type="entry name" value="Molybdopterin cofactor biosynthesis C (MoaC) domain"/>
    <property type="match status" value="1"/>
</dbReference>
<dbReference type="UniPathway" id="UPA00344"/>
<organism evidence="5 6">
    <name type="scientific">Helicobacter aurati</name>
    <dbReference type="NCBI Taxonomy" id="137778"/>
    <lineage>
        <taxon>Bacteria</taxon>
        <taxon>Pseudomonadati</taxon>
        <taxon>Campylobacterota</taxon>
        <taxon>Epsilonproteobacteria</taxon>
        <taxon>Campylobacterales</taxon>
        <taxon>Helicobacteraceae</taxon>
        <taxon>Helicobacter</taxon>
    </lineage>
</organism>
<dbReference type="Proteomes" id="UP000256424">
    <property type="component" value="Unassembled WGS sequence"/>
</dbReference>
<dbReference type="InterPro" id="IPR002820">
    <property type="entry name" value="Mopterin_CF_biosynth-C_dom"/>
</dbReference>
<gene>
    <name evidence="5" type="ORF">CQA66_08150</name>
</gene>
<feature type="domain" description="Molybdopterin cofactor biosynthesis C (MoaC)" evidence="4">
    <location>
        <begin position="4"/>
        <end position="68"/>
    </location>
</feature>
<dbReference type="InterPro" id="IPR036522">
    <property type="entry name" value="MoaC_sf"/>
</dbReference>
<reference evidence="5 6" key="1">
    <citation type="submission" date="2018-04" db="EMBL/GenBank/DDBJ databases">
        <title>Novel Campyloabacter and Helicobacter Species and Strains.</title>
        <authorList>
            <person name="Mannion A.J."/>
            <person name="Shen Z."/>
            <person name="Fox J.G."/>
        </authorList>
    </citation>
    <scope>NUCLEOTIDE SEQUENCE [LARGE SCALE GENOMIC DNA]</scope>
    <source>
        <strain evidence="5 6">MIT 97-5075</strain>
    </source>
</reference>
<dbReference type="GO" id="GO:0006777">
    <property type="term" value="P:Mo-molybdopterin cofactor biosynthetic process"/>
    <property type="evidence" value="ECO:0007669"/>
    <property type="project" value="UniProtKB-KW"/>
</dbReference>
<keyword evidence="2" id="KW-0501">Molybdenum cofactor biosynthesis</keyword>
<dbReference type="RefSeq" id="WP_104763387.1">
    <property type="nucleotide sequence ID" value="NZ_FZPM01000020.1"/>
</dbReference>
<dbReference type="Pfam" id="PF01967">
    <property type="entry name" value="MoaC"/>
    <property type="match status" value="1"/>
</dbReference>
<evidence type="ECO:0000256" key="3">
    <source>
        <dbReference type="ARBA" id="ARBA00055087"/>
    </source>
</evidence>